<keyword evidence="1" id="KW-1133">Transmembrane helix</keyword>
<evidence type="ECO:0000256" key="1">
    <source>
        <dbReference type="SAM" id="Phobius"/>
    </source>
</evidence>
<gene>
    <name evidence="2" type="ORF">L3X38_019695</name>
</gene>
<keyword evidence="3" id="KW-1185">Reference proteome</keyword>
<evidence type="ECO:0000313" key="2">
    <source>
        <dbReference type="EMBL" id="KAI5340421.1"/>
    </source>
</evidence>
<dbReference type="Proteomes" id="UP001054821">
    <property type="component" value="Chromosome 3"/>
</dbReference>
<dbReference type="EMBL" id="JAJFAZ020000003">
    <property type="protein sequence ID" value="KAI5340421.1"/>
    <property type="molecule type" value="Genomic_DNA"/>
</dbReference>
<feature type="transmembrane region" description="Helical" evidence="1">
    <location>
        <begin position="84"/>
        <end position="105"/>
    </location>
</feature>
<proteinExistence type="predicted"/>
<evidence type="ECO:0000313" key="3">
    <source>
        <dbReference type="Proteomes" id="UP001054821"/>
    </source>
</evidence>
<reference evidence="2 3" key="1">
    <citation type="journal article" date="2022" name="G3 (Bethesda)">
        <title>Whole-genome sequence and methylome profiling of the almond [Prunus dulcis (Mill.) D.A. Webb] cultivar 'Nonpareil'.</title>
        <authorList>
            <person name="D'Amico-Willman K.M."/>
            <person name="Ouma W.Z."/>
            <person name="Meulia T."/>
            <person name="Sideli G.M."/>
            <person name="Gradziel T.M."/>
            <person name="Fresnedo-Ramirez J."/>
        </authorList>
    </citation>
    <scope>NUCLEOTIDE SEQUENCE [LARGE SCALE GENOMIC DNA]</scope>
    <source>
        <strain evidence="2">Clone GOH B32 T37-40</strain>
    </source>
</reference>
<evidence type="ECO:0008006" key="4">
    <source>
        <dbReference type="Google" id="ProtNLM"/>
    </source>
</evidence>
<sequence length="106" mass="12599">MKERRKVWMGELERRIRTLSMNSAKNWRVSKGGSYGGKSSKRKFKEGTRDQRGLHFWDMREVWTDSNMGRQVRMWRRSSSGRSFRFQLVMVALGFWLLASSISSIF</sequence>
<comment type="caution">
    <text evidence="2">The sequence shown here is derived from an EMBL/GenBank/DDBJ whole genome shotgun (WGS) entry which is preliminary data.</text>
</comment>
<protein>
    <recommendedName>
        <fullName evidence="4">Transmembrane protein</fullName>
    </recommendedName>
</protein>
<keyword evidence="1" id="KW-0812">Transmembrane</keyword>
<accession>A0AAD4WC74</accession>
<organism evidence="2 3">
    <name type="scientific">Prunus dulcis</name>
    <name type="common">Almond</name>
    <name type="synonym">Amygdalus dulcis</name>
    <dbReference type="NCBI Taxonomy" id="3755"/>
    <lineage>
        <taxon>Eukaryota</taxon>
        <taxon>Viridiplantae</taxon>
        <taxon>Streptophyta</taxon>
        <taxon>Embryophyta</taxon>
        <taxon>Tracheophyta</taxon>
        <taxon>Spermatophyta</taxon>
        <taxon>Magnoliopsida</taxon>
        <taxon>eudicotyledons</taxon>
        <taxon>Gunneridae</taxon>
        <taxon>Pentapetalae</taxon>
        <taxon>rosids</taxon>
        <taxon>fabids</taxon>
        <taxon>Rosales</taxon>
        <taxon>Rosaceae</taxon>
        <taxon>Amygdaloideae</taxon>
        <taxon>Amygdaleae</taxon>
        <taxon>Prunus</taxon>
    </lineage>
</organism>
<dbReference type="AlphaFoldDB" id="A0AAD4WC74"/>
<keyword evidence="1" id="KW-0472">Membrane</keyword>
<name>A0AAD4WC74_PRUDU</name>